<comment type="similarity">
    <text evidence="2 6">Belongs to the HMBS family.</text>
</comment>
<evidence type="ECO:0000313" key="10">
    <source>
        <dbReference type="Proteomes" id="UP001156441"/>
    </source>
</evidence>
<dbReference type="SUPFAM" id="SSF54782">
    <property type="entry name" value="Porphobilinogen deaminase (hydroxymethylbilane synthase), C-terminal domain"/>
    <property type="match status" value="1"/>
</dbReference>
<evidence type="ECO:0000256" key="2">
    <source>
        <dbReference type="ARBA" id="ARBA00005638"/>
    </source>
</evidence>
<dbReference type="HAMAP" id="MF_00260">
    <property type="entry name" value="Porphobil_deam"/>
    <property type="match status" value="1"/>
</dbReference>
<dbReference type="PANTHER" id="PTHR11557:SF0">
    <property type="entry name" value="PORPHOBILINOGEN DEAMINASE"/>
    <property type="match status" value="1"/>
</dbReference>
<dbReference type="InterPro" id="IPR022418">
    <property type="entry name" value="Porphobilinogen_deaminase_C"/>
</dbReference>
<dbReference type="PROSITE" id="PS00533">
    <property type="entry name" value="PORPHOBILINOGEN_DEAM"/>
    <property type="match status" value="1"/>
</dbReference>
<dbReference type="EMBL" id="JAFFZE010000023">
    <property type="protein sequence ID" value="MCT2587165.1"/>
    <property type="molecule type" value="Genomic_DNA"/>
</dbReference>
<reference evidence="9 10" key="1">
    <citation type="submission" date="2021-02" db="EMBL/GenBank/DDBJ databases">
        <title>Actinophytocola xerophila sp. nov., isolated from soil of cotton cropping field.</title>
        <authorList>
            <person name="Huang R."/>
            <person name="Chen X."/>
            <person name="Ge X."/>
            <person name="Liu W."/>
        </authorList>
    </citation>
    <scope>NUCLEOTIDE SEQUENCE [LARGE SCALE GENOMIC DNA]</scope>
    <source>
        <strain evidence="9 10">S1-96</strain>
    </source>
</reference>
<comment type="subunit">
    <text evidence="6">Monomer.</text>
</comment>
<gene>
    <name evidence="6 9" type="primary">hemC</name>
    <name evidence="9" type="ORF">JT362_28975</name>
</gene>
<comment type="caution">
    <text evidence="9">The sequence shown here is derived from an EMBL/GenBank/DDBJ whole genome shotgun (WGS) entry which is preliminary data.</text>
</comment>
<feature type="domain" description="Porphobilinogen deaminase C-terminal" evidence="8">
    <location>
        <begin position="219"/>
        <end position="287"/>
    </location>
</feature>
<dbReference type="RefSeq" id="WP_260195051.1">
    <property type="nucleotide sequence ID" value="NZ_JAFFZE010000023.1"/>
</dbReference>
<proteinExistence type="inferred from homology"/>
<keyword evidence="4 6" id="KW-0627">Porphyrin biosynthesis</keyword>
<comment type="catalytic activity">
    <reaction evidence="5 6">
        <text>4 porphobilinogen + H2O = hydroxymethylbilane + 4 NH4(+)</text>
        <dbReference type="Rhea" id="RHEA:13185"/>
        <dbReference type="ChEBI" id="CHEBI:15377"/>
        <dbReference type="ChEBI" id="CHEBI:28938"/>
        <dbReference type="ChEBI" id="CHEBI:57845"/>
        <dbReference type="ChEBI" id="CHEBI:58126"/>
        <dbReference type="EC" id="2.5.1.61"/>
    </reaction>
</comment>
<dbReference type="Gene3D" id="3.30.160.40">
    <property type="entry name" value="Porphobilinogen deaminase, C-terminal domain"/>
    <property type="match status" value="1"/>
</dbReference>
<dbReference type="EC" id="2.5.1.61" evidence="6"/>
<feature type="domain" description="Porphobilinogen deaminase N-terminal" evidence="7">
    <location>
        <begin position="5"/>
        <end position="204"/>
    </location>
</feature>
<evidence type="ECO:0000256" key="3">
    <source>
        <dbReference type="ARBA" id="ARBA00022679"/>
    </source>
</evidence>
<feature type="modified residue" description="S-(dipyrrolylmethanemethyl)cysteine" evidence="6">
    <location>
        <position position="234"/>
    </location>
</feature>
<evidence type="ECO:0000256" key="4">
    <source>
        <dbReference type="ARBA" id="ARBA00023244"/>
    </source>
</evidence>
<dbReference type="InterPro" id="IPR022417">
    <property type="entry name" value="Porphobilin_deaminase_N"/>
</dbReference>
<dbReference type="Pfam" id="PF03900">
    <property type="entry name" value="Porphobil_deamC"/>
    <property type="match status" value="1"/>
</dbReference>
<dbReference type="GO" id="GO:0004418">
    <property type="term" value="F:hydroxymethylbilane synthase activity"/>
    <property type="evidence" value="ECO:0007669"/>
    <property type="project" value="UniProtKB-EC"/>
</dbReference>
<dbReference type="PANTHER" id="PTHR11557">
    <property type="entry name" value="PORPHOBILINOGEN DEAMINASE"/>
    <property type="match status" value="1"/>
</dbReference>
<evidence type="ECO:0000256" key="1">
    <source>
        <dbReference type="ARBA" id="ARBA00002869"/>
    </source>
</evidence>
<dbReference type="InterPro" id="IPR000860">
    <property type="entry name" value="HemC"/>
</dbReference>
<dbReference type="Gene3D" id="3.40.190.10">
    <property type="entry name" value="Periplasmic binding protein-like II"/>
    <property type="match status" value="2"/>
</dbReference>
<evidence type="ECO:0000313" key="9">
    <source>
        <dbReference type="EMBL" id="MCT2587165.1"/>
    </source>
</evidence>
<evidence type="ECO:0000256" key="6">
    <source>
        <dbReference type="HAMAP-Rule" id="MF_00260"/>
    </source>
</evidence>
<comment type="miscellaneous">
    <text evidence="6">The porphobilinogen subunits are added to the dipyrromethane group.</text>
</comment>
<dbReference type="SUPFAM" id="SSF53850">
    <property type="entry name" value="Periplasmic binding protein-like II"/>
    <property type="match status" value="1"/>
</dbReference>
<dbReference type="Proteomes" id="UP001156441">
    <property type="component" value="Unassembled WGS sequence"/>
</dbReference>
<dbReference type="InterPro" id="IPR022419">
    <property type="entry name" value="Porphobilin_deaminase_cofac_BS"/>
</dbReference>
<dbReference type="NCBIfam" id="TIGR00212">
    <property type="entry name" value="hemC"/>
    <property type="match status" value="1"/>
</dbReference>
<dbReference type="PIRSF" id="PIRSF001438">
    <property type="entry name" value="4pyrrol_synth_OHMeBilane_synth"/>
    <property type="match status" value="1"/>
</dbReference>
<dbReference type="InterPro" id="IPR036803">
    <property type="entry name" value="Porphobilinogen_deaminase_C_sf"/>
</dbReference>
<dbReference type="Pfam" id="PF01379">
    <property type="entry name" value="Porphobil_deam"/>
    <property type="match status" value="1"/>
</dbReference>
<protein>
    <recommendedName>
        <fullName evidence="6">Porphobilinogen deaminase</fullName>
        <shortName evidence="6">PBG</shortName>
        <ecNumber evidence="6">2.5.1.61</ecNumber>
    </recommendedName>
    <alternativeName>
        <fullName evidence="6">Hydroxymethylbilane synthase</fullName>
        <shortName evidence="6">HMBS</shortName>
    </alternativeName>
    <alternativeName>
        <fullName evidence="6">Pre-uroporphyrinogen synthase</fullName>
    </alternativeName>
</protein>
<keyword evidence="3 6" id="KW-0808">Transferase</keyword>
<comment type="cofactor">
    <cofactor evidence="6">
        <name>dipyrromethane</name>
        <dbReference type="ChEBI" id="CHEBI:60342"/>
    </cofactor>
    <text evidence="6">Binds 1 dipyrromethane group covalently.</text>
</comment>
<comment type="function">
    <text evidence="1 6">Tetrapolymerization of the monopyrrole PBG into the hydroxymethylbilane pre-uroporphyrinogen in several discrete steps.</text>
</comment>
<name>A0ABT2JH10_9PSEU</name>
<evidence type="ECO:0000259" key="7">
    <source>
        <dbReference type="Pfam" id="PF01379"/>
    </source>
</evidence>
<keyword evidence="10" id="KW-1185">Reference proteome</keyword>
<evidence type="ECO:0000256" key="5">
    <source>
        <dbReference type="ARBA" id="ARBA00048169"/>
    </source>
</evidence>
<evidence type="ECO:0000259" key="8">
    <source>
        <dbReference type="Pfam" id="PF03900"/>
    </source>
</evidence>
<organism evidence="9 10">
    <name type="scientific">Actinophytocola gossypii</name>
    <dbReference type="NCBI Taxonomy" id="2812003"/>
    <lineage>
        <taxon>Bacteria</taxon>
        <taxon>Bacillati</taxon>
        <taxon>Actinomycetota</taxon>
        <taxon>Actinomycetes</taxon>
        <taxon>Pseudonocardiales</taxon>
        <taxon>Pseudonocardiaceae</taxon>
    </lineage>
</organism>
<accession>A0ABT2JH10</accession>
<dbReference type="PRINTS" id="PR00151">
    <property type="entry name" value="PORPHBDMNASE"/>
</dbReference>
<sequence>MTEPLRLGTRRSTLAVIQARLVADAVTRASGRAVELVPMSSAGDESAAPIASFGSVGVFVAALREALARGDVDLVVHSYKDLPTEPDPRLRVAAVPIRADERDALVTRDGASLPEGARVGTGSPRRAAQLLAARPGIEVVPLRGNVDSRLGRVGELDAVVLAMAGLTRMGLVDHRVTPLPVDELVPAPAQGALAVECRVDDAPTHTVLAAVEHEPSRRAVTAERAVLAELNAGCTAPVGAHAALVAGELRVTGLAAAEDGSAVLRATECGPPDSAAALGRAVATRLRADGAADLLAAAAVADIADPRGVPVTGGSA</sequence>